<dbReference type="Gene3D" id="3.40.50.1820">
    <property type="entry name" value="alpha/beta hydrolase"/>
    <property type="match status" value="1"/>
</dbReference>
<feature type="domain" description="BD-FAE-like" evidence="3">
    <location>
        <begin position="99"/>
        <end position="204"/>
    </location>
</feature>
<reference evidence="4 5" key="1">
    <citation type="journal article" date="2018" name="G3 (Bethesda)">
        <title>Phylogenetic and Phylogenomic Definition of Rhizopus Species.</title>
        <authorList>
            <person name="Gryganskyi A.P."/>
            <person name="Golan J."/>
            <person name="Dolatabadi S."/>
            <person name="Mondo S."/>
            <person name="Robb S."/>
            <person name="Idnurm A."/>
            <person name="Muszewska A."/>
            <person name="Steczkiewicz K."/>
            <person name="Masonjones S."/>
            <person name="Liao H.L."/>
            <person name="Gajdeczka M.T."/>
            <person name="Anike F."/>
            <person name="Vuek A."/>
            <person name="Anishchenko I.M."/>
            <person name="Voigt K."/>
            <person name="de Hoog G.S."/>
            <person name="Smith M.E."/>
            <person name="Heitman J."/>
            <person name="Vilgalys R."/>
            <person name="Stajich J.E."/>
        </authorList>
    </citation>
    <scope>NUCLEOTIDE SEQUENCE [LARGE SCALE GENOMIC DNA]</scope>
    <source>
        <strain evidence="4 5">CBS 357.93</strain>
    </source>
</reference>
<keyword evidence="5" id="KW-1185">Reference proteome</keyword>
<name>A0A367K5F7_RHIAZ</name>
<keyword evidence="1" id="KW-0378">Hydrolase</keyword>
<evidence type="ECO:0000259" key="3">
    <source>
        <dbReference type="Pfam" id="PF20434"/>
    </source>
</evidence>
<evidence type="ECO:0000313" key="5">
    <source>
        <dbReference type="Proteomes" id="UP000252139"/>
    </source>
</evidence>
<evidence type="ECO:0000256" key="2">
    <source>
        <dbReference type="SAM" id="Phobius"/>
    </source>
</evidence>
<dbReference type="GO" id="GO:0016787">
    <property type="term" value="F:hydrolase activity"/>
    <property type="evidence" value="ECO:0007669"/>
    <property type="project" value="UniProtKB-KW"/>
</dbReference>
<dbReference type="PANTHER" id="PTHR48081:SF33">
    <property type="entry name" value="KYNURENINE FORMAMIDASE"/>
    <property type="match status" value="1"/>
</dbReference>
<evidence type="ECO:0000256" key="1">
    <source>
        <dbReference type="ARBA" id="ARBA00022801"/>
    </source>
</evidence>
<protein>
    <recommendedName>
        <fullName evidence="3">BD-FAE-like domain-containing protein</fullName>
    </recommendedName>
</protein>
<dbReference type="InterPro" id="IPR050300">
    <property type="entry name" value="GDXG_lipolytic_enzyme"/>
</dbReference>
<dbReference type="InterPro" id="IPR029058">
    <property type="entry name" value="AB_hydrolase_fold"/>
</dbReference>
<keyword evidence="2" id="KW-1133">Transmembrane helix</keyword>
<dbReference type="InterPro" id="IPR049492">
    <property type="entry name" value="BD-FAE-like_dom"/>
</dbReference>
<dbReference type="AlphaFoldDB" id="A0A367K5F7"/>
<keyword evidence="2" id="KW-0812">Transmembrane</keyword>
<feature type="transmembrane region" description="Helical" evidence="2">
    <location>
        <begin position="51"/>
        <end position="73"/>
    </location>
</feature>
<keyword evidence="2" id="KW-0472">Membrane</keyword>
<dbReference type="STRING" id="86630.A0A367K5F7"/>
<sequence length="408" mass="47081">MVLCAVLCLPLIIVSIVGLYLSAWIAYYVYARTDSEFYIPYHPVRVIKTNIALFQLLWGTIRYIPMYFSYFHWRYWKIGTEKFKEIVSQDIPYTSTCSLDVYHPNRTSQAPIILFFYGGGWSSGSKVYYTTFANTLRELGYVVVVPDYRKYPEVKIDGIYEDVREAIKWVYAHAEQINGDPDMIYMMGHSAGAHLVAQVVLSDVIEKVKYYQAIAPSAQQTSHVSEKHDPTKHDRGTELPHDFLPPIEGLLLQVYLEKEIRIMQAYLYLSVARAVERLSVMTRVMGSTPEGYIANSPMHLIEKHADLFATSEDTLDLWPRILFLHGQKDATVSMDQSAHMFNAIGKVLPMKCRDEVDVRMRFYKRMNHGEPVTALMLDMFAKKSLQKSLIRDIKEFIDVPAFEEDEAF</sequence>
<accession>A0A367K5F7</accession>
<dbReference type="OrthoDB" id="6495301at2759"/>
<dbReference type="Proteomes" id="UP000252139">
    <property type="component" value="Unassembled WGS sequence"/>
</dbReference>
<evidence type="ECO:0000313" key="4">
    <source>
        <dbReference type="EMBL" id="RCH97492.1"/>
    </source>
</evidence>
<proteinExistence type="predicted"/>
<dbReference type="EMBL" id="PJQL01000273">
    <property type="protein sequence ID" value="RCH97492.1"/>
    <property type="molecule type" value="Genomic_DNA"/>
</dbReference>
<comment type="caution">
    <text evidence="4">The sequence shown here is derived from an EMBL/GenBank/DDBJ whole genome shotgun (WGS) entry which is preliminary data.</text>
</comment>
<dbReference type="Pfam" id="PF20434">
    <property type="entry name" value="BD-FAE"/>
    <property type="match status" value="1"/>
</dbReference>
<dbReference type="SUPFAM" id="SSF53474">
    <property type="entry name" value="alpha/beta-Hydrolases"/>
    <property type="match status" value="1"/>
</dbReference>
<gene>
    <name evidence="4" type="ORF">CU097_014776</name>
</gene>
<dbReference type="PANTHER" id="PTHR48081">
    <property type="entry name" value="AB HYDROLASE SUPERFAMILY PROTEIN C4A8.06C"/>
    <property type="match status" value="1"/>
</dbReference>
<organism evidence="4 5">
    <name type="scientific">Rhizopus azygosporus</name>
    <name type="common">Rhizopus microsporus var. azygosporus</name>
    <dbReference type="NCBI Taxonomy" id="86630"/>
    <lineage>
        <taxon>Eukaryota</taxon>
        <taxon>Fungi</taxon>
        <taxon>Fungi incertae sedis</taxon>
        <taxon>Mucoromycota</taxon>
        <taxon>Mucoromycotina</taxon>
        <taxon>Mucoromycetes</taxon>
        <taxon>Mucorales</taxon>
        <taxon>Mucorineae</taxon>
        <taxon>Rhizopodaceae</taxon>
        <taxon>Rhizopus</taxon>
    </lineage>
</organism>
<feature type="transmembrane region" description="Helical" evidence="2">
    <location>
        <begin position="7"/>
        <end position="31"/>
    </location>
</feature>